<feature type="transmembrane region" description="Helical" evidence="1">
    <location>
        <begin position="178"/>
        <end position="195"/>
    </location>
</feature>
<sequence length="236" mass="27655">MLGMMAEQQLWRINLQAKAKNFHFKLKASKYLPTCYNFFRFSLFLKISHLLIRFSSDNNPTTKRKSLKSRISGAIQKFRSRITKRTAFPAQNPSKIKRLKLGSCESIYQKDRKGIIIHGLSVFRYLLTQIKIFMETKANKLLLLSILAMMGYLLWLRMKNHLSYHERTFASRYFRNVWNWAITQSVFIYSICVGSKSRSLHDVMSSKVDISHSDVAHLRPASMTLNYCMSYYSILP</sequence>
<gene>
    <name evidence="2" type="ORF">LSALG_LOCUS37569</name>
</gene>
<feature type="transmembrane region" description="Helical" evidence="1">
    <location>
        <begin position="141"/>
        <end position="158"/>
    </location>
</feature>
<evidence type="ECO:0000256" key="1">
    <source>
        <dbReference type="SAM" id="Phobius"/>
    </source>
</evidence>
<keyword evidence="1" id="KW-0812">Transmembrane</keyword>
<keyword evidence="1" id="KW-0472">Membrane</keyword>
<dbReference type="AlphaFoldDB" id="A0AA36EK88"/>
<keyword evidence="3" id="KW-1185">Reference proteome</keyword>
<accession>A0AA36EK88</accession>
<dbReference type="Proteomes" id="UP001177003">
    <property type="component" value="Chromosome 8"/>
</dbReference>
<protein>
    <submittedName>
        <fullName evidence="2">Uncharacterized protein</fullName>
    </submittedName>
</protein>
<reference evidence="2" key="1">
    <citation type="submission" date="2023-04" db="EMBL/GenBank/DDBJ databases">
        <authorList>
            <person name="Vijverberg K."/>
            <person name="Xiong W."/>
            <person name="Schranz E."/>
        </authorList>
    </citation>
    <scope>NUCLEOTIDE SEQUENCE</scope>
</reference>
<organism evidence="2 3">
    <name type="scientific">Lactuca saligna</name>
    <name type="common">Willowleaf lettuce</name>
    <dbReference type="NCBI Taxonomy" id="75948"/>
    <lineage>
        <taxon>Eukaryota</taxon>
        <taxon>Viridiplantae</taxon>
        <taxon>Streptophyta</taxon>
        <taxon>Embryophyta</taxon>
        <taxon>Tracheophyta</taxon>
        <taxon>Spermatophyta</taxon>
        <taxon>Magnoliopsida</taxon>
        <taxon>eudicotyledons</taxon>
        <taxon>Gunneridae</taxon>
        <taxon>Pentapetalae</taxon>
        <taxon>asterids</taxon>
        <taxon>campanulids</taxon>
        <taxon>Asterales</taxon>
        <taxon>Asteraceae</taxon>
        <taxon>Cichorioideae</taxon>
        <taxon>Cichorieae</taxon>
        <taxon>Lactucinae</taxon>
        <taxon>Lactuca</taxon>
    </lineage>
</organism>
<proteinExistence type="predicted"/>
<name>A0AA36EK88_LACSI</name>
<dbReference type="EMBL" id="OX465084">
    <property type="protein sequence ID" value="CAI9298827.1"/>
    <property type="molecule type" value="Genomic_DNA"/>
</dbReference>
<evidence type="ECO:0000313" key="2">
    <source>
        <dbReference type="EMBL" id="CAI9298827.1"/>
    </source>
</evidence>
<keyword evidence="1" id="KW-1133">Transmembrane helix</keyword>
<evidence type="ECO:0000313" key="3">
    <source>
        <dbReference type="Proteomes" id="UP001177003"/>
    </source>
</evidence>